<dbReference type="Proteomes" id="UP000193920">
    <property type="component" value="Unassembled WGS sequence"/>
</dbReference>
<accession>A0A1Y2A6G0</accession>
<keyword evidence="2" id="KW-1185">Reference proteome</keyword>
<dbReference type="AlphaFoldDB" id="A0A1Y2A6G0"/>
<organism evidence="1 2">
    <name type="scientific">Neocallimastix californiae</name>
    <dbReference type="NCBI Taxonomy" id="1754190"/>
    <lineage>
        <taxon>Eukaryota</taxon>
        <taxon>Fungi</taxon>
        <taxon>Fungi incertae sedis</taxon>
        <taxon>Chytridiomycota</taxon>
        <taxon>Chytridiomycota incertae sedis</taxon>
        <taxon>Neocallimastigomycetes</taxon>
        <taxon>Neocallimastigales</taxon>
        <taxon>Neocallimastigaceae</taxon>
        <taxon>Neocallimastix</taxon>
    </lineage>
</organism>
<reference evidence="1 2" key="1">
    <citation type="submission" date="2016-08" db="EMBL/GenBank/DDBJ databases">
        <title>A Parts List for Fungal Cellulosomes Revealed by Comparative Genomics.</title>
        <authorList>
            <consortium name="DOE Joint Genome Institute"/>
            <person name="Haitjema C.H."/>
            <person name="Gilmore S.P."/>
            <person name="Henske J.K."/>
            <person name="Solomon K.V."/>
            <person name="De Groot R."/>
            <person name="Kuo A."/>
            <person name="Mondo S.J."/>
            <person name="Salamov A.A."/>
            <person name="Labutti K."/>
            <person name="Zhao Z."/>
            <person name="Chiniquy J."/>
            <person name="Barry K."/>
            <person name="Brewer H.M."/>
            <person name="Purvine S.O."/>
            <person name="Wright A.T."/>
            <person name="Boxma B."/>
            <person name="Van Alen T."/>
            <person name="Hackstein J.H."/>
            <person name="Baker S.E."/>
            <person name="Grigoriev I.V."/>
            <person name="O'Malley M.A."/>
        </authorList>
    </citation>
    <scope>NUCLEOTIDE SEQUENCE [LARGE SCALE GENOMIC DNA]</scope>
    <source>
        <strain evidence="1 2">G1</strain>
    </source>
</reference>
<evidence type="ECO:0000313" key="1">
    <source>
        <dbReference type="EMBL" id="ORY18098.1"/>
    </source>
</evidence>
<evidence type="ECO:0000313" key="2">
    <source>
        <dbReference type="Proteomes" id="UP000193920"/>
    </source>
</evidence>
<dbReference type="EMBL" id="MCOG01000321">
    <property type="protein sequence ID" value="ORY18098.1"/>
    <property type="molecule type" value="Genomic_DNA"/>
</dbReference>
<gene>
    <name evidence="1" type="ORF">LY90DRAFT_517473</name>
</gene>
<comment type="caution">
    <text evidence="1">The sequence shown here is derived from an EMBL/GenBank/DDBJ whole genome shotgun (WGS) entry which is preliminary data.</text>
</comment>
<sequence length="160" mass="17490">MTFEEYVKLVQILLIIGADFRTPNSRYITDVIVNLPDSLESVINNNSKGFTECTAVNNCEGCIVLCNAFISVTKENQISIMISKSFNAHNSTNEVASSLTDGNIITHSNSNTDTSSLEVAVTSAHSNSTSESSNNGFTFNTKYLEAIIHGVREDDKHAYN</sequence>
<dbReference type="STRING" id="1754190.A0A1Y2A6G0"/>
<proteinExistence type="predicted"/>
<protein>
    <submittedName>
        <fullName evidence="1">Uncharacterized protein</fullName>
    </submittedName>
</protein>
<name>A0A1Y2A6G0_9FUNG</name>